<evidence type="ECO:0008006" key="3">
    <source>
        <dbReference type="Google" id="ProtNLM"/>
    </source>
</evidence>
<protein>
    <recommendedName>
        <fullName evidence="3">Aminotransferase class IV</fullName>
    </recommendedName>
</protein>
<dbReference type="PANTHER" id="PTHR47703">
    <property type="entry name" value="D-AMINOACID AMINOTRANSFERASE-LIKE PLP-DEPENDENT ENZYMES SUPERFAMILY PROTEIN"/>
    <property type="match status" value="1"/>
</dbReference>
<dbReference type="Pfam" id="PF01063">
    <property type="entry name" value="Aminotran_4"/>
    <property type="match status" value="1"/>
</dbReference>
<dbReference type="OMA" id="WIDERKY"/>
<dbReference type="GeneID" id="24125204"/>
<dbReference type="EMBL" id="KK583194">
    <property type="protein sequence ID" value="KDO32969.1"/>
    <property type="molecule type" value="Genomic_DNA"/>
</dbReference>
<organism evidence="1 2">
    <name type="scientific">Saprolegnia parasitica (strain CBS 223.65)</name>
    <dbReference type="NCBI Taxonomy" id="695850"/>
    <lineage>
        <taxon>Eukaryota</taxon>
        <taxon>Sar</taxon>
        <taxon>Stramenopiles</taxon>
        <taxon>Oomycota</taxon>
        <taxon>Saprolegniomycetes</taxon>
        <taxon>Saprolegniales</taxon>
        <taxon>Saprolegniaceae</taxon>
        <taxon>Saprolegnia</taxon>
    </lineage>
</organism>
<dbReference type="KEGG" id="spar:SPRG_02661"/>
<dbReference type="InterPro" id="IPR001544">
    <property type="entry name" value="Aminotrans_IV"/>
</dbReference>
<proteinExistence type="predicted"/>
<gene>
    <name evidence="1" type="ORF">SPRG_02661</name>
</gene>
<dbReference type="Proteomes" id="UP000030745">
    <property type="component" value="Unassembled WGS sequence"/>
</dbReference>
<evidence type="ECO:0000313" key="1">
    <source>
        <dbReference type="EMBL" id="KDO32969.1"/>
    </source>
</evidence>
<sequence length="280" mass="30827">MTPKEFLTSFWIESGGEYTCLRMRQGRVCMWPFHRARLALDASQGDALPGEIARAATDAFGAAASTKDLMITIVNVNGRHHIHVCAMPGLSFVDDANNGVPQVTAVDVLVLGPARQNPRVKHISWIDERKYLEAAAAEKAAELGLGSFGEVLLSQRDATSDSHRLLEGLITNFFVLQNGRLCTAGDDVLLGSTRELVLRACERLRIPVVHEPPVLEESATWEAAFVTSVVRIIVPVKTLRRHDAGTWHTHAISTAPDRLHQLRSTIYELCDAEARASFEL</sequence>
<dbReference type="SUPFAM" id="SSF56752">
    <property type="entry name" value="D-aminoacid aminotransferase-like PLP-dependent enzymes"/>
    <property type="match status" value="1"/>
</dbReference>
<accession>A0A067CQI8</accession>
<dbReference type="InterPro" id="IPR036038">
    <property type="entry name" value="Aminotransferase-like"/>
</dbReference>
<keyword evidence="2" id="KW-1185">Reference proteome</keyword>
<dbReference type="InterPro" id="IPR043132">
    <property type="entry name" value="BCAT-like_C"/>
</dbReference>
<dbReference type="RefSeq" id="XP_012196615.1">
    <property type="nucleotide sequence ID" value="XM_012341225.1"/>
</dbReference>
<evidence type="ECO:0000313" key="2">
    <source>
        <dbReference type="Proteomes" id="UP000030745"/>
    </source>
</evidence>
<dbReference type="AlphaFoldDB" id="A0A067CQI8"/>
<dbReference type="Gene3D" id="3.20.10.10">
    <property type="entry name" value="D-amino Acid Aminotransferase, subunit A, domain 2"/>
    <property type="match status" value="1"/>
</dbReference>
<dbReference type="PANTHER" id="PTHR47703:SF2">
    <property type="entry name" value="D-AMINOACID AMINOTRANSFERASE-LIKE PLP-DEPENDENT ENZYMES SUPERFAMILY PROTEIN"/>
    <property type="match status" value="1"/>
</dbReference>
<reference evidence="1 2" key="1">
    <citation type="journal article" date="2013" name="PLoS Genet.">
        <title>Distinctive expansion of potential virulence genes in the genome of the oomycete fish pathogen Saprolegnia parasitica.</title>
        <authorList>
            <person name="Jiang R.H."/>
            <person name="de Bruijn I."/>
            <person name="Haas B.J."/>
            <person name="Belmonte R."/>
            <person name="Lobach L."/>
            <person name="Christie J."/>
            <person name="van den Ackerveken G."/>
            <person name="Bottin A."/>
            <person name="Bulone V."/>
            <person name="Diaz-Moreno S.M."/>
            <person name="Dumas B."/>
            <person name="Fan L."/>
            <person name="Gaulin E."/>
            <person name="Govers F."/>
            <person name="Grenville-Briggs L.J."/>
            <person name="Horner N.R."/>
            <person name="Levin J.Z."/>
            <person name="Mammella M."/>
            <person name="Meijer H.J."/>
            <person name="Morris P."/>
            <person name="Nusbaum C."/>
            <person name="Oome S."/>
            <person name="Phillips A.J."/>
            <person name="van Rooyen D."/>
            <person name="Rzeszutek E."/>
            <person name="Saraiva M."/>
            <person name="Secombes C.J."/>
            <person name="Seidl M.F."/>
            <person name="Snel B."/>
            <person name="Stassen J.H."/>
            <person name="Sykes S."/>
            <person name="Tripathy S."/>
            <person name="van den Berg H."/>
            <person name="Vega-Arreguin J.C."/>
            <person name="Wawra S."/>
            <person name="Young S.K."/>
            <person name="Zeng Q."/>
            <person name="Dieguez-Uribeondo J."/>
            <person name="Russ C."/>
            <person name="Tyler B.M."/>
            <person name="van West P."/>
        </authorList>
    </citation>
    <scope>NUCLEOTIDE SEQUENCE [LARGE SCALE GENOMIC DNA]</scope>
    <source>
        <strain evidence="1 2">CBS 223.65</strain>
    </source>
</reference>
<dbReference type="VEuPathDB" id="FungiDB:SPRG_02661"/>
<dbReference type="OrthoDB" id="59470at2759"/>
<name>A0A067CQI8_SAPPC</name>
<dbReference type="GO" id="GO:0003824">
    <property type="term" value="F:catalytic activity"/>
    <property type="evidence" value="ECO:0007669"/>
    <property type="project" value="InterPro"/>
</dbReference>